<organism evidence="4">
    <name type="scientific">Triticum aestivum</name>
    <name type="common">Wheat</name>
    <dbReference type="NCBI Taxonomy" id="4565"/>
    <lineage>
        <taxon>Eukaryota</taxon>
        <taxon>Viridiplantae</taxon>
        <taxon>Streptophyta</taxon>
        <taxon>Embryophyta</taxon>
        <taxon>Tracheophyta</taxon>
        <taxon>Spermatophyta</taxon>
        <taxon>Magnoliopsida</taxon>
        <taxon>Liliopsida</taxon>
        <taxon>Poales</taxon>
        <taxon>Poaceae</taxon>
        <taxon>BOP clade</taxon>
        <taxon>Pooideae</taxon>
        <taxon>Triticodae</taxon>
        <taxon>Triticeae</taxon>
        <taxon>Triticinae</taxon>
        <taxon>Triticum</taxon>
    </lineage>
</organism>
<evidence type="ECO:0000259" key="3">
    <source>
        <dbReference type="Pfam" id="PF12937"/>
    </source>
</evidence>
<dbReference type="Pfam" id="PF03478">
    <property type="entry name" value="Beta-prop_KIB1-4"/>
    <property type="match status" value="1"/>
</dbReference>
<dbReference type="Gramene" id="TraesWEE_scaffold_015492_01G000800.1">
    <property type="protein sequence ID" value="TraesWEE_scaffold_015492_01G000800.1"/>
    <property type="gene ID" value="TraesWEE_scaffold_015492_01G000800"/>
</dbReference>
<dbReference type="Pfam" id="PF12937">
    <property type="entry name" value="F-box-like"/>
    <property type="match status" value="1"/>
</dbReference>
<dbReference type="InterPro" id="IPR005174">
    <property type="entry name" value="KIB1-4_b-propeller"/>
</dbReference>
<dbReference type="SUPFAM" id="SSF81383">
    <property type="entry name" value="F-box domain"/>
    <property type="match status" value="1"/>
</dbReference>
<dbReference type="Gramene" id="TraesJUL2D03G01232070.1">
    <property type="protein sequence ID" value="TraesJUL2D03G01232070.1"/>
    <property type="gene ID" value="TraesJUL2D03G01232070"/>
</dbReference>
<dbReference type="PANTHER" id="PTHR33110">
    <property type="entry name" value="F-BOX/KELCH-REPEAT PROTEIN-RELATED"/>
    <property type="match status" value="1"/>
</dbReference>
<feature type="domain" description="KIB1-4 beta-propeller" evidence="2">
    <location>
        <begin position="85"/>
        <end position="286"/>
    </location>
</feature>
<dbReference type="Gramene" id="TraesLDM2D03G01226640.1">
    <property type="protein sequence ID" value="TraesLDM2D03G01226640.1"/>
    <property type="gene ID" value="TraesLDM2D03G01226640"/>
</dbReference>
<dbReference type="Gramene" id="TraesROB_scaffold_041552_01G000800.1">
    <property type="protein sequence ID" value="TraesROB_scaffold_041552_01G000800.1"/>
    <property type="gene ID" value="TraesROB_scaffold_041552_01G000800"/>
</dbReference>
<dbReference type="Gene3D" id="1.20.1280.50">
    <property type="match status" value="1"/>
</dbReference>
<keyword evidence="5" id="KW-1185">Reference proteome</keyword>
<dbReference type="InterPro" id="IPR036047">
    <property type="entry name" value="F-box-like_dom_sf"/>
</dbReference>
<dbReference type="EnsemblPlants" id="TraesCS2D02G357300.1">
    <property type="protein sequence ID" value="TraesCS2D02G357300.1"/>
    <property type="gene ID" value="TraesCS2D02G357300"/>
</dbReference>
<dbReference type="Gramene" id="TraesNOR2D03G01241980.1">
    <property type="protein sequence ID" value="TraesNOR2D03G01241980.1"/>
    <property type="gene ID" value="TraesNOR2D03G01241980"/>
</dbReference>
<accession>A0A3B6DGZ6</accession>
<dbReference type="STRING" id="4565.A0A3B6DGZ6"/>
<dbReference type="InterPro" id="IPR001810">
    <property type="entry name" value="F-box_dom"/>
</dbReference>
<evidence type="ECO:0000313" key="5">
    <source>
        <dbReference type="Proteomes" id="UP000019116"/>
    </source>
</evidence>
<proteinExistence type="predicted"/>
<dbReference type="Gramene" id="TraesCS2D02G357300.1">
    <property type="protein sequence ID" value="TraesCS2D02G357300.1"/>
    <property type="gene ID" value="TraesCS2D02G357300"/>
</dbReference>
<dbReference type="Gramene" id="TraesSTA2D03G01214450.1">
    <property type="protein sequence ID" value="TraesSTA2D03G01214450.1"/>
    <property type="gene ID" value="TraesSTA2D03G01214450"/>
</dbReference>
<feature type="region of interest" description="Disordered" evidence="1">
    <location>
        <begin position="1"/>
        <end position="21"/>
    </location>
</feature>
<reference evidence="4" key="1">
    <citation type="submission" date="2018-08" db="EMBL/GenBank/DDBJ databases">
        <authorList>
            <person name="Rossello M."/>
        </authorList>
    </citation>
    <scope>NUCLEOTIDE SEQUENCE [LARGE SCALE GENOMIC DNA]</scope>
    <source>
        <strain evidence="4">cv. Chinese Spring</strain>
    </source>
</reference>
<dbReference type="Gramene" id="TraesARI2D03G01242000.1">
    <property type="protein sequence ID" value="TraesARI2D03G01242000.1"/>
    <property type="gene ID" value="TraesARI2D03G01242000"/>
</dbReference>
<reference evidence="4" key="2">
    <citation type="submission" date="2018-10" db="UniProtKB">
        <authorList>
            <consortium name="EnsemblPlants"/>
        </authorList>
    </citation>
    <scope>IDENTIFICATION</scope>
</reference>
<protein>
    <submittedName>
        <fullName evidence="4">Uncharacterized protein</fullName>
    </submittedName>
</protein>
<dbReference type="OrthoDB" id="622567at2759"/>
<dbReference type="Gramene" id="TraesCLE_scaffold_040337_01G000300.1">
    <property type="protein sequence ID" value="TraesCLE_scaffold_040337_01G000300.1"/>
    <property type="gene ID" value="TraesCLE_scaffold_040337_01G000300"/>
</dbReference>
<feature type="compositionally biased region" description="Low complexity" evidence="1">
    <location>
        <begin position="1"/>
        <end position="20"/>
    </location>
</feature>
<name>A0A3B6DGZ6_WHEAT</name>
<dbReference type="PANTHER" id="PTHR33110:SF38">
    <property type="entry name" value="DUF295 DOMAIN-CONTAINING PROTEIN"/>
    <property type="match status" value="1"/>
</dbReference>
<sequence>MSTTAGSTQSSSSPPWSNLPDDLLGMVRQRLASLRDRERVAAVCKGWRAAASRRRPPASPQLLVYPLRGRFVGNKLLRGPDDCFVVRVPDKMEHKRPTSLRKIIFSEAPTSSSCILAAIDYRGSDVLLCKVGGRESGWTIKYMQGRTVSDIAFCNGQLYGLTARDEQLVKFEIDVKEDGTPVITSSHPLAIQTRHGPTYEDDPYIFELHGKPSMAIRTWWLPNHVDPFFKIFTLVETDNVKPYKYKWAEVVNFDEHALFLGSNWSKAVHVPVGRHHGLQRNHIYYEAQTTCPTNELPDDVVYSMTMYYSEHVYCRIDQSVGDGVERIGYHLTG</sequence>
<evidence type="ECO:0000259" key="2">
    <source>
        <dbReference type="Pfam" id="PF03478"/>
    </source>
</evidence>
<evidence type="ECO:0000313" key="4">
    <source>
        <dbReference type="EnsemblPlants" id="TraesCS2D02G357300.1"/>
    </source>
</evidence>
<feature type="domain" description="F-box" evidence="3">
    <location>
        <begin position="16"/>
        <end position="53"/>
    </location>
</feature>
<dbReference type="Gramene" id="TraesMAC2D03G01223790.1">
    <property type="protein sequence ID" value="TraesMAC2D03G01223790.1"/>
    <property type="gene ID" value="TraesMAC2D03G01223790"/>
</dbReference>
<dbReference type="Gramene" id="TraesJAG2D03G01231970.1">
    <property type="protein sequence ID" value="TraesJAG2D03G01231970.1"/>
    <property type="gene ID" value="TraesJAG2D03G01231970"/>
</dbReference>
<dbReference type="Proteomes" id="UP000019116">
    <property type="component" value="Chromosome 2D"/>
</dbReference>
<dbReference type="Gramene" id="TraesSYM2D03G01241200.1">
    <property type="protein sequence ID" value="TraesSYM2D03G01241200.1"/>
    <property type="gene ID" value="TraesSYM2D03G01241200"/>
</dbReference>
<dbReference type="Gramene" id="TraesPARA_EIv1.0_0713590.1">
    <property type="protein sequence ID" value="TraesPARA_EIv1.0_0713590.1.CDS"/>
    <property type="gene ID" value="TraesPARA_EIv1.0_0713590"/>
</dbReference>
<dbReference type="Gramene" id="TraesCAD_scaffold_056408_01G000800.1">
    <property type="protein sequence ID" value="TraesCAD_scaffold_056408_01G000800.1"/>
    <property type="gene ID" value="TraesCAD_scaffold_056408_01G000800"/>
</dbReference>
<dbReference type="AlphaFoldDB" id="A0A3B6DGZ6"/>
<dbReference type="Gramene" id="TraesCS2D03G0818500.1">
    <property type="protein sequence ID" value="TraesCS2D03G0818500.1.CDS"/>
    <property type="gene ID" value="TraesCS2D03G0818500"/>
</dbReference>
<evidence type="ECO:0000256" key="1">
    <source>
        <dbReference type="SAM" id="MobiDB-lite"/>
    </source>
</evidence>
<dbReference type="OMA" id="MAIRTWW"/>
<dbReference type="Gramene" id="TraesLAC2D03G01177240.1">
    <property type="protein sequence ID" value="TraesLAC2D03G01177240.1"/>
    <property type="gene ID" value="TraesLAC2D03G01177240"/>
</dbReference>